<proteinExistence type="predicted"/>
<evidence type="ECO:0000313" key="1">
    <source>
        <dbReference type="EMBL" id="KZP12748.1"/>
    </source>
</evidence>
<dbReference type="EMBL" id="KV417643">
    <property type="protein sequence ID" value="KZP12748.1"/>
    <property type="molecule type" value="Genomic_DNA"/>
</dbReference>
<gene>
    <name evidence="1" type="ORF">FIBSPDRAFT_897999</name>
</gene>
<sequence>MPLFAIFITESSRADGTDLGCRRMLTFSLLRSRTYPSAKSKYLSPTPRKGFPLLWEPVRLLKFTPSSLHPPVSDEHSSVSRRVTAEVDVLRGEDVEASLEAWARARVRAEHVLLVGGPGDVREVVPHVQGAVLAGVQLVELEAPGLARALHAALGPTPEALLGLPAERHHVAARGALLARQQGRAVAESSRVPLLHQRAALHEATPRHLLEAELVAAGVLREADVAGGAVLVVVGAAWVLLREPRDRHHVWRYGVAVLPARVLLGRAQLARRPRHRLEPPEQLLDQLAPLLHQRFDLEPLAPRRVAPLGLPLRPLRDEPLAAQLVRTRRFEEPLGVPRRLLRGLPLQERLLLSRQQKALPIRRL</sequence>
<dbReference type="AlphaFoldDB" id="A0A166BKX2"/>
<reference evidence="1" key="1">
    <citation type="journal article" date="2016" name="Mol. Biol. Evol.">
        <title>Comparative Genomics of Early-Diverging Mushroom-Forming Fungi Provides Insights into the Origins of Lignocellulose Decay Capabilities.</title>
        <authorList>
            <person name="Nagy L.G."/>
            <person name="Riley R."/>
            <person name="Tritt A."/>
            <person name="Adam C."/>
            <person name="Daum C."/>
            <person name="Floudas D."/>
            <person name="Sun H."/>
            <person name="Yadav J.S."/>
            <person name="Pangilinan J."/>
            <person name="Larsson K.H."/>
            <person name="Matsuura K."/>
            <person name="Barry K."/>
            <person name="Labutti K."/>
            <person name="Kuo R."/>
            <person name="Ohm R.A."/>
            <person name="Bhattacharya S.S."/>
            <person name="Shirouzu T."/>
            <person name="Yoshinaga Y."/>
            <person name="Martin F.M."/>
            <person name="Grigoriev I.V."/>
            <person name="Hibbett D.S."/>
        </authorList>
    </citation>
    <scope>NUCLEOTIDE SEQUENCE [LARGE SCALE GENOMIC DNA]</scope>
    <source>
        <strain evidence="1">CBS 109695</strain>
    </source>
</reference>
<protein>
    <submittedName>
        <fullName evidence="1">Uncharacterized protein</fullName>
    </submittedName>
</protein>
<name>A0A166BKX2_9AGAM</name>
<accession>A0A166BKX2</accession>
<organism evidence="1">
    <name type="scientific">Athelia psychrophila</name>
    <dbReference type="NCBI Taxonomy" id="1759441"/>
    <lineage>
        <taxon>Eukaryota</taxon>
        <taxon>Fungi</taxon>
        <taxon>Dikarya</taxon>
        <taxon>Basidiomycota</taxon>
        <taxon>Agaricomycotina</taxon>
        <taxon>Agaricomycetes</taxon>
        <taxon>Agaricomycetidae</taxon>
        <taxon>Atheliales</taxon>
        <taxon>Atheliaceae</taxon>
        <taxon>Athelia</taxon>
    </lineage>
</organism>